<dbReference type="OrthoDB" id="10398910at2759"/>
<dbReference type="Pfam" id="PF00646">
    <property type="entry name" value="F-box"/>
    <property type="match status" value="1"/>
</dbReference>
<reference evidence="4" key="1">
    <citation type="submission" date="2017-10" db="EMBL/GenBank/DDBJ databases">
        <title>Rapid genome shrinkage in a self-fertile nematode reveals novel sperm competition proteins.</title>
        <authorList>
            <person name="Yin D."/>
            <person name="Schwarz E.M."/>
            <person name="Thomas C.G."/>
            <person name="Felde R.L."/>
            <person name="Korf I.F."/>
            <person name="Cutter A.D."/>
            <person name="Schartner C.M."/>
            <person name="Ralston E.J."/>
            <person name="Meyer B.J."/>
            <person name="Haag E.S."/>
        </authorList>
    </citation>
    <scope>NUCLEOTIDE SEQUENCE [LARGE SCALE GENOMIC DNA]</scope>
    <source>
        <strain evidence="4">JU1422</strain>
    </source>
</reference>
<feature type="domain" description="F-box" evidence="1">
    <location>
        <begin position="5"/>
        <end position="46"/>
    </location>
</feature>
<feature type="domain" description="Sdz-33 F-box" evidence="2">
    <location>
        <begin position="181"/>
        <end position="240"/>
    </location>
</feature>
<dbReference type="Proteomes" id="UP000230233">
    <property type="component" value="Chromosome V"/>
</dbReference>
<dbReference type="PANTHER" id="PTHR22899">
    <property type="entry name" value="CYCLIN-RELATED F-BOX FAMILY"/>
    <property type="match status" value="1"/>
</dbReference>
<gene>
    <name evidence="3" type="primary">Cnig_chr_V.g21644</name>
    <name evidence="3" type="ORF">B9Z55_021644</name>
</gene>
<evidence type="ECO:0000313" key="4">
    <source>
        <dbReference type="Proteomes" id="UP000230233"/>
    </source>
</evidence>
<evidence type="ECO:0000313" key="3">
    <source>
        <dbReference type="EMBL" id="PIC30392.1"/>
    </source>
</evidence>
<dbReference type="EMBL" id="PDUG01000005">
    <property type="protein sequence ID" value="PIC30392.1"/>
    <property type="molecule type" value="Genomic_DNA"/>
</dbReference>
<comment type="caution">
    <text evidence="3">The sequence shown here is derived from an EMBL/GenBank/DDBJ whole genome shotgun (WGS) entry which is preliminary data.</text>
</comment>
<protein>
    <submittedName>
        <fullName evidence="3">Uncharacterized protein</fullName>
    </submittedName>
</protein>
<organism evidence="3 4">
    <name type="scientific">Caenorhabditis nigoni</name>
    <dbReference type="NCBI Taxonomy" id="1611254"/>
    <lineage>
        <taxon>Eukaryota</taxon>
        <taxon>Metazoa</taxon>
        <taxon>Ecdysozoa</taxon>
        <taxon>Nematoda</taxon>
        <taxon>Chromadorea</taxon>
        <taxon>Rhabditida</taxon>
        <taxon>Rhabditina</taxon>
        <taxon>Rhabditomorpha</taxon>
        <taxon>Rhabditoidea</taxon>
        <taxon>Rhabditidae</taxon>
        <taxon>Peloderinae</taxon>
        <taxon>Caenorhabditis</taxon>
    </lineage>
</organism>
<keyword evidence="4" id="KW-1185">Reference proteome</keyword>
<dbReference type="InterPro" id="IPR001810">
    <property type="entry name" value="F-box_dom"/>
</dbReference>
<dbReference type="AlphaFoldDB" id="A0A2G5TSZ0"/>
<accession>A0A2G5TSZ0</accession>
<dbReference type="InterPro" id="IPR012885">
    <property type="entry name" value="F-box_Sdz-33"/>
</dbReference>
<evidence type="ECO:0000259" key="1">
    <source>
        <dbReference type="Pfam" id="PF00646"/>
    </source>
</evidence>
<evidence type="ECO:0000259" key="2">
    <source>
        <dbReference type="Pfam" id="PF07735"/>
    </source>
</evidence>
<dbReference type="Pfam" id="PF07735">
    <property type="entry name" value="FBA_2"/>
    <property type="match status" value="1"/>
</dbReference>
<proteinExistence type="predicted"/>
<name>A0A2G5TSZ0_9PELO</name>
<sequence>MPIRLLSLSTKDIKYTLNCMNVGDLIAFSLCSKNAKNLTKASNRKIWKIRARVFEDGVRLDLMARRYEEAKNWDQNEVYVILDTSSSVEMFRGYGIETWMEPEFTGTLWIAHLLSIFNESMIPVLKITGKCHMGFLNNFIFPKCQTLRFERECSKELIEQCVSKLSAEHVEVETSPFDVSKTLALNLKSLSLKPCFESLENRFEVKLEDLLALNIVDLRILAKITEKDINRFLKLWMMSNHQFYRPKSIELNLMERISEDRILRGIKFEILDGPRYGTLYGLKRADEKELKVSIRSVGIDRLVEIVLQFL</sequence>
<dbReference type="InterPro" id="IPR053222">
    <property type="entry name" value="Zygotic_Embryogenesis-Asso"/>
</dbReference>
<dbReference type="PANTHER" id="PTHR22899:SF0">
    <property type="entry name" value="F-BOX ASSOCIATED DOMAIN-CONTAINING PROTEIN-RELATED"/>
    <property type="match status" value="1"/>
</dbReference>